<accession>A0ACB8E6Q7</accession>
<reference evidence="1" key="1">
    <citation type="submission" date="2021-08" db="EMBL/GenBank/DDBJ databases">
        <title>The first chromosome-level gecko genome reveals the dynamic sex chromosomes of Neotropical dwarf geckos (Sphaerodactylidae: Sphaerodactylus).</title>
        <authorList>
            <person name="Pinto B.J."/>
            <person name="Keating S.E."/>
            <person name="Gamble T."/>
        </authorList>
    </citation>
    <scope>NUCLEOTIDE SEQUENCE</scope>
    <source>
        <strain evidence="1">TG3544</strain>
    </source>
</reference>
<dbReference type="Proteomes" id="UP000827872">
    <property type="component" value="Linkage Group LG10"/>
</dbReference>
<name>A0ACB8E6Q7_9SAUR</name>
<gene>
    <name evidence="1" type="ORF">K3G42_001148</name>
</gene>
<keyword evidence="2" id="KW-1185">Reference proteome</keyword>
<evidence type="ECO:0000313" key="2">
    <source>
        <dbReference type="Proteomes" id="UP000827872"/>
    </source>
</evidence>
<evidence type="ECO:0000313" key="1">
    <source>
        <dbReference type="EMBL" id="KAH7987882.1"/>
    </source>
</evidence>
<sequence length="90" mass="10384">MAEPPVPPPSHLDGNTYIRFIEGEALFVSQRHKERVLTRTKKEMKQCEQLKLRSECRAPPLDTEGNIMPPKEFKRGFPRDELPGANRPPF</sequence>
<organism evidence="1 2">
    <name type="scientific">Sphaerodactylus townsendi</name>
    <dbReference type="NCBI Taxonomy" id="933632"/>
    <lineage>
        <taxon>Eukaryota</taxon>
        <taxon>Metazoa</taxon>
        <taxon>Chordata</taxon>
        <taxon>Craniata</taxon>
        <taxon>Vertebrata</taxon>
        <taxon>Euteleostomi</taxon>
        <taxon>Lepidosauria</taxon>
        <taxon>Squamata</taxon>
        <taxon>Bifurcata</taxon>
        <taxon>Gekkota</taxon>
        <taxon>Sphaerodactylidae</taxon>
        <taxon>Sphaerodactylus</taxon>
    </lineage>
</organism>
<protein>
    <submittedName>
        <fullName evidence="1">Uncharacterized protein</fullName>
    </submittedName>
</protein>
<dbReference type="EMBL" id="CM037623">
    <property type="protein sequence ID" value="KAH7987882.1"/>
    <property type="molecule type" value="Genomic_DNA"/>
</dbReference>
<proteinExistence type="predicted"/>
<comment type="caution">
    <text evidence="1">The sequence shown here is derived from an EMBL/GenBank/DDBJ whole genome shotgun (WGS) entry which is preliminary data.</text>
</comment>